<dbReference type="OrthoDB" id="9758307at2"/>
<evidence type="ECO:0000256" key="2">
    <source>
        <dbReference type="ARBA" id="ARBA00005709"/>
    </source>
</evidence>
<keyword evidence="3" id="KW-0975">Bacterial flagellum</keyword>
<keyword evidence="8" id="KW-1185">Reference proteome</keyword>
<evidence type="ECO:0000259" key="5">
    <source>
        <dbReference type="Pfam" id="PF00669"/>
    </source>
</evidence>
<comment type="similarity">
    <text evidence="2">Belongs to the bacterial flagellin family.</text>
</comment>
<dbReference type="AlphaFoldDB" id="A0A328U1Y5"/>
<gene>
    <name evidence="7" type="ORF">DL346_22930</name>
</gene>
<evidence type="ECO:0000256" key="3">
    <source>
        <dbReference type="ARBA" id="ARBA00023143"/>
    </source>
</evidence>
<dbReference type="PANTHER" id="PTHR42792:SF1">
    <property type="entry name" value="FLAGELLAR HOOK-ASSOCIATED PROTEIN 3"/>
    <property type="match status" value="1"/>
</dbReference>
<evidence type="ECO:0000259" key="6">
    <source>
        <dbReference type="Pfam" id="PF00700"/>
    </source>
</evidence>
<evidence type="ECO:0000256" key="1">
    <source>
        <dbReference type="ARBA" id="ARBA00004365"/>
    </source>
</evidence>
<dbReference type="GO" id="GO:0005198">
    <property type="term" value="F:structural molecule activity"/>
    <property type="evidence" value="ECO:0007669"/>
    <property type="project" value="InterPro"/>
</dbReference>
<dbReference type="EMBL" id="QLUW01000005">
    <property type="protein sequence ID" value="RAP73936.1"/>
    <property type="molecule type" value="Genomic_DNA"/>
</dbReference>
<keyword evidence="4" id="KW-0175">Coiled coil</keyword>
<dbReference type="Proteomes" id="UP000249260">
    <property type="component" value="Unassembled WGS sequence"/>
</dbReference>
<proteinExistence type="inferred from homology"/>
<reference evidence="7 8" key="1">
    <citation type="submission" date="2018-06" db="EMBL/GenBank/DDBJ databases">
        <title>Paenibacillus montanisoli sp. nov., isolated from mountain area soil.</title>
        <authorList>
            <person name="Wu M."/>
        </authorList>
    </citation>
    <scope>NUCLEOTIDE SEQUENCE [LARGE SCALE GENOMIC DNA]</scope>
    <source>
        <strain evidence="7 8">RA17</strain>
    </source>
</reference>
<dbReference type="GO" id="GO:0071973">
    <property type="term" value="P:bacterial-type flagellum-dependent cell motility"/>
    <property type="evidence" value="ECO:0007669"/>
    <property type="project" value="InterPro"/>
</dbReference>
<keyword evidence="7" id="KW-0282">Flagellum</keyword>
<dbReference type="PANTHER" id="PTHR42792">
    <property type="entry name" value="FLAGELLIN"/>
    <property type="match status" value="1"/>
</dbReference>
<dbReference type="Pfam" id="PF00700">
    <property type="entry name" value="Flagellin_C"/>
    <property type="match status" value="1"/>
</dbReference>
<comment type="caution">
    <text evidence="7">The sequence shown here is derived from an EMBL/GenBank/DDBJ whole genome shotgun (WGS) entry which is preliminary data.</text>
</comment>
<dbReference type="Gene3D" id="1.20.1330.10">
    <property type="entry name" value="f41 fragment of flagellin, N-terminal domain"/>
    <property type="match status" value="1"/>
</dbReference>
<protein>
    <submittedName>
        <fullName evidence="7">Flagellar biosynthesis protein FlgL</fullName>
    </submittedName>
</protein>
<evidence type="ECO:0000256" key="4">
    <source>
        <dbReference type="SAM" id="Coils"/>
    </source>
</evidence>
<dbReference type="InterPro" id="IPR013384">
    <property type="entry name" value="Flagell_FlgL"/>
</dbReference>
<keyword evidence="7" id="KW-0969">Cilium</keyword>
<dbReference type="SUPFAM" id="SSF64518">
    <property type="entry name" value="Phase 1 flagellin"/>
    <property type="match status" value="1"/>
</dbReference>
<feature type="coiled-coil region" evidence="4">
    <location>
        <begin position="248"/>
        <end position="275"/>
    </location>
</feature>
<feature type="domain" description="Flagellin N-terminal" evidence="5">
    <location>
        <begin position="8"/>
        <end position="144"/>
    </location>
</feature>
<keyword evidence="7" id="KW-0966">Cell projection</keyword>
<sequence length="308" mass="33521">MKLSLRITQSMMHAQLLRNVNNNLSRMDKHQTMLATGKKINAPSDDPVGITYALRYRSEISINEQYQRNIDTAKSFVDHTDTVLSQLTDILQRANELTVQGTNGTNPQTALDAIAEEMGQLYEQAVAIGNDRLNGKSIFNGQMTDKDPYTVAGAATEQADNQAILYQFAAGVTIPINVTGEAVFGSANPAPPAAATTPDNLFTVLSGLQKAFSAGDQSQAGALLGQLTTRMDKILNVRAEVGARSNRIDLMDARIKDLNVNMTELNSKIEDADMAETITKLQEDQNVYQASLSVGAKIIQPSLLDYLR</sequence>
<dbReference type="Gene3D" id="6.10.10.10">
    <property type="entry name" value="Flagellar export chaperone, C-terminal domain"/>
    <property type="match status" value="1"/>
</dbReference>
<feature type="domain" description="Flagellin C-terminal" evidence="6">
    <location>
        <begin position="227"/>
        <end position="307"/>
    </location>
</feature>
<dbReference type="InterPro" id="IPR001492">
    <property type="entry name" value="Flagellin"/>
</dbReference>
<comment type="subcellular location">
    <subcellularLocation>
        <location evidence="1">Bacterial flagellum</location>
    </subcellularLocation>
</comment>
<dbReference type="NCBIfam" id="TIGR02550">
    <property type="entry name" value="flagell_flgL"/>
    <property type="match status" value="1"/>
</dbReference>
<evidence type="ECO:0000313" key="7">
    <source>
        <dbReference type="EMBL" id="RAP73936.1"/>
    </source>
</evidence>
<evidence type="ECO:0000313" key="8">
    <source>
        <dbReference type="Proteomes" id="UP000249260"/>
    </source>
</evidence>
<dbReference type="GO" id="GO:0009424">
    <property type="term" value="C:bacterial-type flagellum hook"/>
    <property type="evidence" value="ECO:0007669"/>
    <property type="project" value="InterPro"/>
</dbReference>
<dbReference type="Pfam" id="PF00669">
    <property type="entry name" value="Flagellin_N"/>
    <property type="match status" value="1"/>
</dbReference>
<dbReference type="InterPro" id="IPR001029">
    <property type="entry name" value="Flagellin_N"/>
</dbReference>
<accession>A0A328U1Y5</accession>
<dbReference type="InterPro" id="IPR042187">
    <property type="entry name" value="Flagellin_C_sub2"/>
</dbReference>
<organism evidence="7 8">
    <name type="scientific">Paenibacillus montanisoli</name>
    <dbReference type="NCBI Taxonomy" id="2081970"/>
    <lineage>
        <taxon>Bacteria</taxon>
        <taxon>Bacillati</taxon>
        <taxon>Bacillota</taxon>
        <taxon>Bacilli</taxon>
        <taxon>Bacillales</taxon>
        <taxon>Paenibacillaceae</taxon>
        <taxon>Paenibacillus</taxon>
    </lineage>
</organism>
<dbReference type="InterPro" id="IPR046358">
    <property type="entry name" value="Flagellin_C"/>
</dbReference>
<name>A0A328U1Y5_9BACL</name>